<dbReference type="InterPro" id="IPR048279">
    <property type="entry name" value="MdtK-like"/>
</dbReference>
<keyword evidence="6 8" id="KW-0472">Membrane</keyword>
<dbReference type="GO" id="GO:0015297">
    <property type="term" value="F:antiporter activity"/>
    <property type="evidence" value="ECO:0007669"/>
    <property type="project" value="InterPro"/>
</dbReference>
<dbReference type="PANTHER" id="PTHR42925:SF2">
    <property type="entry name" value="NA+ DRIVEN MULTIDRUG EFFLUX PUMP"/>
    <property type="match status" value="1"/>
</dbReference>
<feature type="transmembrane region" description="Helical" evidence="8">
    <location>
        <begin position="281"/>
        <end position="304"/>
    </location>
</feature>
<keyword evidence="2" id="KW-0813">Transport</keyword>
<evidence type="ECO:0000256" key="3">
    <source>
        <dbReference type="ARBA" id="ARBA00022475"/>
    </source>
</evidence>
<keyword evidence="4 8" id="KW-0812">Transmembrane</keyword>
<feature type="transmembrane region" description="Helical" evidence="8">
    <location>
        <begin position="129"/>
        <end position="147"/>
    </location>
</feature>
<comment type="subcellular location">
    <subcellularLocation>
        <location evidence="1">Cell membrane</location>
        <topology evidence="1">Multi-pass membrane protein</topology>
    </subcellularLocation>
</comment>
<dbReference type="OrthoDB" id="9806302at2"/>
<evidence type="ECO:0000256" key="7">
    <source>
        <dbReference type="SAM" id="MobiDB-lite"/>
    </source>
</evidence>
<feature type="transmembrane region" description="Helical" evidence="8">
    <location>
        <begin position="12"/>
        <end position="31"/>
    </location>
</feature>
<name>A0A1I2DUY7_9BACL</name>
<evidence type="ECO:0000313" key="9">
    <source>
        <dbReference type="EMBL" id="SFE83750.1"/>
    </source>
</evidence>
<gene>
    <name evidence="9" type="ORF">SAMN05216378_4267</name>
</gene>
<evidence type="ECO:0000256" key="8">
    <source>
        <dbReference type="SAM" id="Phobius"/>
    </source>
</evidence>
<keyword evidence="3" id="KW-1003">Cell membrane</keyword>
<protein>
    <submittedName>
        <fullName evidence="9">Putative efflux protein, MATE family</fullName>
    </submittedName>
</protein>
<dbReference type="AlphaFoldDB" id="A0A1I2DUY7"/>
<feature type="transmembrane region" description="Helical" evidence="8">
    <location>
        <begin position="316"/>
        <end position="334"/>
    </location>
</feature>
<dbReference type="Proteomes" id="UP000198855">
    <property type="component" value="Unassembled WGS sequence"/>
</dbReference>
<feature type="transmembrane region" description="Helical" evidence="8">
    <location>
        <begin position="51"/>
        <end position="74"/>
    </location>
</feature>
<sequence length="464" mass="51245">MQKRERNKFSLWMLAWPIFIELFLQFLLGAADTLQVSKISDDAVAVVGFSTQLFSALMTLFMTVASGAGILIAQRIGSQRQEDARTIAIMSVKISAIIGLVISVPLYLFPGQIASAFQLPDELMSLAKTYISIVGGGMVLVAVMAALSNAIRNTGNTKGPMYTAIGMNIIHVGMNYAFIFGKFGFPEWGLRGVAISTDISRLLAVVVLLMMFLGAFERQITLRDFKLYDNKLFKEILKIGWPLGINMSCWVFSQLLIYTYIAKLGAIELSARTYMNTLESFCFMLGYSLALALQIQIAHLYGAGKVQEAYKNSYRALWIGLAIVTVNALVLYLIGGKLLKIFTDNPEIIAMGVSLLGMNLLLQPGKMLNMGIGNALNAVGDTRFVMWTSITSMTLIATILSYIFGITLGWGLVGIYACMILDEYIRGLWVLRRWRQKQFIKKEEQKRSSGPHSSSGSKGATLEI</sequence>
<dbReference type="GO" id="GO:0042910">
    <property type="term" value="F:xenobiotic transmembrane transporter activity"/>
    <property type="evidence" value="ECO:0007669"/>
    <property type="project" value="InterPro"/>
</dbReference>
<evidence type="ECO:0000256" key="6">
    <source>
        <dbReference type="ARBA" id="ARBA00023136"/>
    </source>
</evidence>
<keyword evidence="10" id="KW-1185">Reference proteome</keyword>
<feature type="transmembrane region" description="Helical" evidence="8">
    <location>
        <begin position="199"/>
        <end position="216"/>
    </location>
</feature>
<dbReference type="RefSeq" id="WP_091188434.1">
    <property type="nucleotide sequence ID" value="NZ_FOMT01000004.1"/>
</dbReference>
<feature type="compositionally biased region" description="Low complexity" evidence="7">
    <location>
        <begin position="448"/>
        <end position="464"/>
    </location>
</feature>
<dbReference type="NCBIfam" id="TIGR00797">
    <property type="entry name" value="matE"/>
    <property type="match status" value="1"/>
</dbReference>
<dbReference type="GO" id="GO:0005886">
    <property type="term" value="C:plasma membrane"/>
    <property type="evidence" value="ECO:0007669"/>
    <property type="project" value="UniProtKB-SubCell"/>
</dbReference>
<dbReference type="STRING" id="1045775.SAMN05216378_4267"/>
<feature type="transmembrane region" description="Helical" evidence="8">
    <location>
        <begin position="86"/>
        <end position="109"/>
    </location>
</feature>
<evidence type="ECO:0000256" key="4">
    <source>
        <dbReference type="ARBA" id="ARBA00022692"/>
    </source>
</evidence>
<dbReference type="Pfam" id="PF01554">
    <property type="entry name" value="MatE"/>
    <property type="match status" value="2"/>
</dbReference>
<accession>A0A1I2DUY7</accession>
<feature type="transmembrane region" description="Helical" evidence="8">
    <location>
        <begin position="236"/>
        <end position="261"/>
    </location>
</feature>
<dbReference type="PIRSF" id="PIRSF006603">
    <property type="entry name" value="DinF"/>
    <property type="match status" value="1"/>
</dbReference>
<dbReference type="EMBL" id="FOMT01000004">
    <property type="protein sequence ID" value="SFE83750.1"/>
    <property type="molecule type" value="Genomic_DNA"/>
</dbReference>
<dbReference type="PANTHER" id="PTHR42925">
    <property type="entry name" value="MULTIDRUG AND TOXIN EFFLUX PROTEIN MATE FAMILY"/>
    <property type="match status" value="1"/>
</dbReference>
<dbReference type="CDD" id="cd13134">
    <property type="entry name" value="MATE_like_8"/>
    <property type="match status" value="1"/>
</dbReference>
<evidence type="ECO:0000256" key="5">
    <source>
        <dbReference type="ARBA" id="ARBA00022989"/>
    </source>
</evidence>
<reference evidence="10" key="1">
    <citation type="submission" date="2016-10" db="EMBL/GenBank/DDBJ databases">
        <authorList>
            <person name="Varghese N."/>
            <person name="Submissions S."/>
        </authorList>
    </citation>
    <scope>NUCLEOTIDE SEQUENCE [LARGE SCALE GENOMIC DNA]</scope>
    <source>
        <strain evidence="10">CGMCC 1.10784</strain>
    </source>
</reference>
<proteinExistence type="predicted"/>
<keyword evidence="5 8" id="KW-1133">Transmembrane helix</keyword>
<organism evidence="9 10">
    <name type="scientific">Paenibacillus catalpae</name>
    <dbReference type="NCBI Taxonomy" id="1045775"/>
    <lineage>
        <taxon>Bacteria</taxon>
        <taxon>Bacillati</taxon>
        <taxon>Bacillota</taxon>
        <taxon>Bacilli</taxon>
        <taxon>Bacillales</taxon>
        <taxon>Paenibacillaceae</taxon>
        <taxon>Paenibacillus</taxon>
    </lineage>
</organism>
<dbReference type="InterPro" id="IPR047135">
    <property type="entry name" value="YsiQ"/>
</dbReference>
<dbReference type="InterPro" id="IPR002528">
    <property type="entry name" value="MATE_fam"/>
</dbReference>
<evidence type="ECO:0000256" key="1">
    <source>
        <dbReference type="ARBA" id="ARBA00004651"/>
    </source>
</evidence>
<evidence type="ECO:0000256" key="2">
    <source>
        <dbReference type="ARBA" id="ARBA00022448"/>
    </source>
</evidence>
<evidence type="ECO:0000313" key="10">
    <source>
        <dbReference type="Proteomes" id="UP000198855"/>
    </source>
</evidence>
<feature type="region of interest" description="Disordered" evidence="7">
    <location>
        <begin position="442"/>
        <end position="464"/>
    </location>
</feature>
<feature type="transmembrane region" description="Helical" evidence="8">
    <location>
        <begin position="159"/>
        <end position="179"/>
    </location>
</feature>